<dbReference type="Gene3D" id="3.30.470.160">
    <property type="entry name" value="Inositol polyphosphate kinase"/>
    <property type="match status" value="1"/>
</dbReference>
<comment type="similarity">
    <text evidence="1 4">Belongs to the inositol phosphokinase (IPK) family.</text>
</comment>
<feature type="region of interest" description="Disordered" evidence="5">
    <location>
        <begin position="1"/>
        <end position="20"/>
    </location>
</feature>
<dbReference type="EMBL" id="MDYQ01000171">
    <property type="protein sequence ID" value="PRP79783.1"/>
    <property type="molecule type" value="Genomic_DNA"/>
</dbReference>
<sequence>MSQVETVEQSPSVPKVFNKQPDLNKIPPSHPFQVSGHGALLKLPEDKVCKPLIERELAFYESLDSQNQLVPFVSTFHGTLELELPKDKVQRWIDEIQEAETSGEDEQHQNSPNPWALKISRKTFTSLLKTHNEERFFTRYLVLGDLTSRFHHPSICDIKIGTRQYGDDATPDKRSRHMRKCAATTSGQIGVRLCGQVVWQPSTRTYTRVDKYQGRSMSIEVLKKTISNFFWNGKVYNTSILLSFIQKLKILHKIAQTELNYRLYSTSLLLLYEGSENPSYKDVGVDIKMIDFAHAFPKSGKTNNDDGYAYGLGNLIQILENTYDEKKLSHPPAL</sequence>
<dbReference type="GO" id="GO:0046854">
    <property type="term" value="P:phosphatidylinositol phosphate biosynthetic process"/>
    <property type="evidence" value="ECO:0007669"/>
    <property type="project" value="TreeGrafter"/>
</dbReference>
<dbReference type="Pfam" id="PF03770">
    <property type="entry name" value="IPK"/>
    <property type="match status" value="1"/>
</dbReference>
<dbReference type="EC" id="2.7.-.-" evidence="4"/>
<dbReference type="GO" id="GO:0005634">
    <property type="term" value="C:nucleus"/>
    <property type="evidence" value="ECO:0007669"/>
    <property type="project" value="TreeGrafter"/>
</dbReference>
<feature type="compositionally biased region" description="Polar residues" evidence="5">
    <location>
        <begin position="1"/>
        <end position="12"/>
    </location>
</feature>
<protein>
    <recommendedName>
        <fullName evidence="4">Kinase</fullName>
        <ecNumber evidence="4">2.7.-.-</ecNumber>
    </recommendedName>
</protein>
<dbReference type="InterPro" id="IPR038286">
    <property type="entry name" value="IPK_sf"/>
</dbReference>
<dbReference type="GO" id="GO:0005737">
    <property type="term" value="C:cytoplasm"/>
    <property type="evidence" value="ECO:0007669"/>
    <property type="project" value="TreeGrafter"/>
</dbReference>
<evidence type="ECO:0000256" key="1">
    <source>
        <dbReference type="ARBA" id="ARBA00007374"/>
    </source>
</evidence>
<keyword evidence="2 4" id="KW-0808">Transferase</keyword>
<evidence type="ECO:0000256" key="3">
    <source>
        <dbReference type="ARBA" id="ARBA00022777"/>
    </source>
</evidence>
<evidence type="ECO:0000256" key="4">
    <source>
        <dbReference type="RuleBase" id="RU363090"/>
    </source>
</evidence>
<reference evidence="6 7" key="1">
    <citation type="journal article" date="2018" name="Genome Biol. Evol.">
        <title>Multiple Roots of Fruiting Body Formation in Amoebozoa.</title>
        <authorList>
            <person name="Hillmann F."/>
            <person name="Forbes G."/>
            <person name="Novohradska S."/>
            <person name="Ferling I."/>
            <person name="Riege K."/>
            <person name="Groth M."/>
            <person name="Westermann M."/>
            <person name="Marz M."/>
            <person name="Spaller T."/>
            <person name="Winckler T."/>
            <person name="Schaap P."/>
            <person name="Glockner G."/>
        </authorList>
    </citation>
    <scope>NUCLEOTIDE SEQUENCE [LARGE SCALE GENOMIC DNA]</scope>
    <source>
        <strain evidence="6 7">Jena</strain>
    </source>
</reference>
<dbReference type="InParanoid" id="A0A2P6N766"/>
<dbReference type="PANTHER" id="PTHR12400">
    <property type="entry name" value="INOSITOL POLYPHOSPHATE KINASE"/>
    <property type="match status" value="1"/>
</dbReference>
<evidence type="ECO:0000313" key="6">
    <source>
        <dbReference type="EMBL" id="PRP79783.1"/>
    </source>
</evidence>
<evidence type="ECO:0000256" key="5">
    <source>
        <dbReference type="SAM" id="MobiDB-lite"/>
    </source>
</evidence>
<dbReference type="SUPFAM" id="SSF56104">
    <property type="entry name" value="SAICAR synthase-like"/>
    <property type="match status" value="1"/>
</dbReference>
<dbReference type="OrthoDB" id="18995at2759"/>
<accession>A0A2P6N766</accession>
<name>A0A2P6N766_9EUKA</name>
<evidence type="ECO:0000256" key="2">
    <source>
        <dbReference type="ARBA" id="ARBA00022679"/>
    </source>
</evidence>
<dbReference type="GO" id="GO:0000828">
    <property type="term" value="F:inositol hexakisphosphate kinase activity"/>
    <property type="evidence" value="ECO:0007669"/>
    <property type="project" value="TreeGrafter"/>
</dbReference>
<evidence type="ECO:0000313" key="7">
    <source>
        <dbReference type="Proteomes" id="UP000241769"/>
    </source>
</evidence>
<keyword evidence="7" id="KW-1185">Reference proteome</keyword>
<dbReference type="STRING" id="1890364.A0A2P6N766"/>
<dbReference type="GO" id="GO:0032958">
    <property type="term" value="P:inositol phosphate biosynthetic process"/>
    <property type="evidence" value="ECO:0007669"/>
    <property type="project" value="InterPro"/>
</dbReference>
<keyword evidence="3 4" id="KW-0418">Kinase</keyword>
<dbReference type="InterPro" id="IPR005522">
    <property type="entry name" value="IPK"/>
</dbReference>
<gene>
    <name evidence="6" type="ORF">PROFUN_12645</name>
</gene>
<dbReference type="AlphaFoldDB" id="A0A2P6N766"/>
<dbReference type="Proteomes" id="UP000241769">
    <property type="component" value="Unassembled WGS sequence"/>
</dbReference>
<comment type="caution">
    <text evidence="6">The sequence shown here is derived from an EMBL/GenBank/DDBJ whole genome shotgun (WGS) entry which is preliminary data.</text>
</comment>
<organism evidence="6 7">
    <name type="scientific">Planoprotostelium fungivorum</name>
    <dbReference type="NCBI Taxonomy" id="1890364"/>
    <lineage>
        <taxon>Eukaryota</taxon>
        <taxon>Amoebozoa</taxon>
        <taxon>Evosea</taxon>
        <taxon>Variosea</taxon>
        <taxon>Cavosteliida</taxon>
        <taxon>Cavosteliaceae</taxon>
        <taxon>Planoprotostelium</taxon>
    </lineage>
</organism>
<dbReference type="PANTHER" id="PTHR12400:SF21">
    <property type="entry name" value="KINASE"/>
    <property type="match status" value="1"/>
</dbReference>
<proteinExistence type="inferred from homology"/>